<dbReference type="EMBL" id="CM023482">
    <property type="protein sequence ID" value="KAH6938177.1"/>
    <property type="molecule type" value="Genomic_DNA"/>
</dbReference>
<accession>A0ACB7SSQ7</accession>
<protein>
    <submittedName>
        <fullName evidence="1">Uncharacterized protein</fullName>
    </submittedName>
</protein>
<dbReference type="Proteomes" id="UP000821845">
    <property type="component" value="Chromosome 2"/>
</dbReference>
<keyword evidence="2" id="KW-1185">Reference proteome</keyword>
<evidence type="ECO:0000313" key="1">
    <source>
        <dbReference type="EMBL" id="KAH6938177.1"/>
    </source>
</evidence>
<gene>
    <name evidence="1" type="ORF">HPB50_007349</name>
</gene>
<proteinExistence type="predicted"/>
<comment type="caution">
    <text evidence="1">The sequence shown here is derived from an EMBL/GenBank/DDBJ whole genome shotgun (WGS) entry which is preliminary data.</text>
</comment>
<evidence type="ECO:0000313" key="2">
    <source>
        <dbReference type="Proteomes" id="UP000821845"/>
    </source>
</evidence>
<organism evidence="1 2">
    <name type="scientific">Hyalomma asiaticum</name>
    <name type="common">Tick</name>
    <dbReference type="NCBI Taxonomy" id="266040"/>
    <lineage>
        <taxon>Eukaryota</taxon>
        <taxon>Metazoa</taxon>
        <taxon>Ecdysozoa</taxon>
        <taxon>Arthropoda</taxon>
        <taxon>Chelicerata</taxon>
        <taxon>Arachnida</taxon>
        <taxon>Acari</taxon>
        <taxon>Parasitiformes</taxon>
        <taxon>Ixodida</taxon>
        <taxon>Ixodoidea</taxon>
        <taxon>Ixodidae</taxon>
        <taxon>Hyalomminae</taxon>
        <taxon>Hyalomma</taxon>
    </lineage>
</organism>
<reference evidence="1" key="1">
    <citation type="submission" date="2020-05" db="EMBL/GenBank/DDBJ databases">
        <title>Large-scale comparative analyses of tick genomes elucidate their genetic diversity and vector capacities.</title>
        <authorList>
            <person name="Jia N."/>
            <person name="Wang J."/>
            <person name="Shi W."/>
            <person name="Du L."/>
            <person name="Sun Y."/>
            <person name="Zhan W."/>
            <person name="Jiang J."/>
            <person name="Wang Q."/>
            <person name="Zhang B."/>
            <person name="Ji P."/>
            <person name="Sakyi L.B."/>
            <person name="Cui X."/>
            <person name="Yuan T."/>
            <person name="Jiang B."/>
            <person name="Yang W."/>
            <person name="Lam T.T.-Y."/>
            <person name="Chang Q."/>
            <person name="Ding S."/>
            <person name="Wang X."/>
            <person name="Zhu J."/>
            <person name="Ruan X."/>
            <person name="Zhao L."/>
            <person name="Wei J."/>
            <person name="Que T."/>
            <person name="Du C."/>
            <person name="Cheng J."/>
            <person name="Dai P."/>
            <person name="Han X."/>
            <person name="Huang E."/>
            <person name="Gao Y."/>
            <person name="Liu J."/>
            <person name="Shao H."/>
            <person name="Ye R."/>
            <person name="Li L."/>
            <person name="Wei W."/>
            <person name="Wang X."/>
            <person name="Wang C."/>
            <person name="Yang T."/>
            <person name="Huo Q."/>
            <person name="Li W."/>
            <person name="Guo W."/>
            <person name="Chen H."/>
            <person name="Zhou L."/>
            <person name="Ni X."/>
            <person name="Tian J."/>
            <person name="Zhou Y."/>
            <person name="Sheng Y."/>
            <person name="Liu T."/>
            <person name="Pan Y."/>
            <person name="Xia L."/>
            <person name="Li J."/>
            <person name="Zhao F."/>
            <person name="Cao W."/>
        </authorList>
    </citation>
    <scope>NUCLEOTIDE SEQUENCE</scope>
    <source>
        <strain evidence="1">Hyas-2018</strain>
    </source>
</reference>
<name>A0ACB7SSQ7_HYAAI</name>
<sequence length="110" mass="11697">MPASGGCRQLDDVVQAASQRGHSDVKLLVQPLLESCRAGLRKIQEVRECNHVPHDLVEGNLDLGTELMAFDPPAMITFKDPLAMKPALNGSNGTILGLTSQPKGLVPSPS</sequence>